<name>A0ABV1MRU9_9BACI</name>
<dbReference type="EMBL" id="JBEGDG010000007">
    <property type="protein sequence ID" value="MEQ6355243.1"/>
    <property type="molecule type" value="Genomic_DNA"/>
</dbReference>
<organism evidence="1 2">
    <name type="scientific">Lysinibacillus zambalensis</name>
    <dbReference type="NCBI Taxonomy" id="3160866"/>
    <lineage>
        <taxon>Bacteria</taxon>
        <taxon>Bacillati</taxon>
        <taxon>Bacillota</taxon>
        <taxon>Bacilli</taxon>
        <taxon>Bacillales</taxon>
        <taxon>Bacillaceae</taxon>
        <taxon>Lysinibacillus</taxon>
    </lineage>
</organism>
<gene>
    <name evidence="1" type="ORF">ABNX05_11495</name>
</gene>
<evidence type="ECO:0000313" key="1">
    <source>
        <dbReference type="EMBL" id="MEQ6355243.1"/>
    </source>
</evidence>
<proteinExistence type="predicted"/>
<keyword evidence="2" id="KW-1185">Reference proteome</keyword>
<evidence type="ECO:0000313" key="2">
    <source>
        <dbReference type="Proteomes" id="UP001478862"/>
    </source>
</evidence>
<sequence>MQKGCLRLDKMRCNCCGKDKRLADYYASTSHFNKHTGKSNICKQCIWDYVEPDNDSYSMVKVKDVLRVMDKPFLFDLWESSIVEATNSKQASSYFRTYMKNVALPNYTSFTWADSIHELENKEHAERYYDILDDFEVTTDITDFWGTGFEEDEYRFLENDKKKLEASFECPDYGMEMIMKDISFINLEINQLRQDKKGNNQKTITNLIETRSKLMNDANMKPIQSTGAESNDQVTFGTLIRKWENERPVPKPLDDEMKEYIDTYMIGHLAKMQGLNNEATKKYDEALSEYTVKFEDINKDEEYMDD</sequence>
<accession>A0ABV1MRU9</accession>
<evidence type="ECO:0008006" key="3">
    <source>
        <dbReference type="Google" id="ProtNLM"/>
    </source>
</evidence>
<reference evidence="1 2" key="1">
    <citation type="submission" date="2024-06" db="EMBL/GenBank/DDBJ databases">
        <title>Lysinibacillus zambalefons sp. nov., a Novel Firmicute Isolated from the Poon Bato Zambales Hyperalkaline Spring.</title>
        <authorList>
            <person name="Aja J.A."/>
            <person name="Lazaro J.E.H."/>
            <person name="Llorin L.D."/>
            <person name="Lim K.R."/>
            <person name="Teodosio J."/>
            <person name="Dalisay D.S."/>
        </authorList>
    </citation>
    <scope>NUCLEOTIDE SEQUENCE [LARGE SCALE GENOMIC DNA]</scope>
    <source>
        <strain evidence="1 2">M3</strain>
    </source>
</reference>
<comment type="caution">
    <text evidence="1">The sequence shown here is derived from an EMBL/GenBank/DDBJ whole genome shotgun (WGS) entry which is preliminary data.</text>
</comment>
<dbReference type="Proteomes" id="UP001478862">
    <property type="component" value="Unassembled WGS sequence"/>
</dbReference>
<protein>
    <recommendedName>
        <fullName evidence="3">C2H2-type domain-containing protein</fullName>
    </recommendedName>
</protein>